<protein>
    <submittedName>
        <fullName evidence="1">Orf124</fullName>
    </submittedName>
</protein>
<reference evidence="1" key="1">
    <citation type="submission" date="2020-09" db="EMBL/GenBank/DDBJ databases">
        <authorList>
            <person name="Eze J.U."/>
            <person name="Rahube T.O."/>
        </authorList>
    </citation>
    <scope>NUCLEOTIDE SEQUENCE</scope>
    <source>
        <strain evidence="1">DM6</strain>
    </source>
</reference>
<accession>A0A7S7BVH4</accession>
<proteinExistence type="predicted"/>
<organism evidence="1">
    <name type="scientific">Serratia marcescens</name>
    <dbReference type="NCBI Taxonomy" id="615"/>
    <lineage>
        <taxon>Bacteria</taxon>
        <taxon>Pseudomonadati</taxon>
        <taxon>Pseudomonadota</taxon>
        <taxon>Gammaproteobacteria</taxon>
        <taxon>Enterobacterales</taxon>
        <taxon>Yersiniaceae</taxon>
        <taxon>Serratia</taxon>
    </lineage>
</organism>
<dbReference type="AlphaFoldDB" id="A0A7S7BVH4"/>
<sequence length="38" mass="4284">MAAAVKNRAGNSDIVKGPCGFGCLFRMKLNNPWCRFFY</sequence>
<evidence type="ECO:0000313" key="1">
    <source>
        <dbReference type="EMBL" id="QOW97005.1"/>
    </source>
</evidence>
<name>A0A7S7BVH4_SERMA</name>
<dbReference type="EMBL" id="MW048531">
    <property type="protein sequence ID" value="QOW97005.1"/>
    <property type="molecule type" value="Genomic_DNA"/>
</dbReference>